<keyword evidence="11" id="KW-0812">Transmembrane</keyword>
<evidence type="ECO:0000259" key="12">
    <source>
        <dbReference type="PROSITE" id="PS50109"/>
    </source>
</evidence>
<evidence type="ECO:0000256" key="10">
    <source>
        <dbReference type="SAM" id="MobiDB-lite"/>
    </source>
</evidence>
<dbReference type="EC" id="2.7.13.3" evidence="3"/>
<dbReference type="SUPFAM" id="SSF55874">
    <property type="entry name" value="ATPase domain of HSP90 chaperone/DNA topoisomerase II/histidine kinase"/>
    <property type="match status" value="1"/>
</dbReference>
<dbReference type="Pfam" id="PF02518">
    <property type="entry name" value="HATPase_c"/>
    <property type="match status" value="1"/>
</dbReference>
<dbReference type="CDD" id="cd00082">
    <property type="entry name" value="HisKA"/>
    <property type="match status" value="1"/>
</dbReference>
<proteinExistence type="predicted"/>
<dbReference type="GO" id="GO:0005524">
    <property type="term" value="F:ATP binding"/>
    <property type="evidence" value="ECO:0007669"/>
    <property type="project" value="UniProtKB-KW"/>
</dbReference>
<dbReference type="InterPro" id="IPR005467">
    <property type="entry name" value="His_kinase_dom"/>
</dbReference>
<keyword evidence="15" id="KW-1185">Reference proteome</keyword>
<evidence type="ECO:0000256" key="8">
    <source>
        <dbReference type="ARBA" id="ARBA00022777"/>
    </source>
</evidence>
<dbReference type="SUPFAM" id="SSF47384">
    <property type="entry name" value="Homodimeric domain of signal transducing histidine kinase"/>
    <property type="match status" value="1"/>
</dbReference>
<keyword evidence="8 14" id="KW-0418">Kinase</keyword>
<dbReference type="Proteomes" id="UP000530564">
    <property type="component" value="Unassembled WGS sequence"/>
</dbReference>
<dbReference type="PANTHER" id="PTHR44936">
    <property type="entry name" value="SENSOR PROTEIN CREC"/>
    <property type="match status" value="1"/>
</dbReference>
<comment type="caution">
    <text evidence="14">The sequence shown here is derived from an EMBL/GenBank/DDBJ whole genome shotgun (WGS) entry which is preliminary data.</text>
</comment>
<keyword evidence="7" id="KW-0547">Nucleotide-binding</keyword>
<dbReference type="InterPro" id="IPR036890">
    <property type="entry name" value="HATPase_C_sf"/>
</dbReference>
<evidence type="ECO:0000256" key="7">
    <source>
        <dbReference type="ARBA" id="ARBA00022741"/>
    </source>
</evidence>
<feature type="compositionally biased region" description="Pro residues" evidence="10">
    <location>
        <begin position="103"/>
        <end position="116"/>
    </location>
</feature>
<dbReference type="SMART" id="SM00388">
    <property type="entry name" value="HisKA"/>
    <property type="match status" value="1"/>
</dbReference>
<evidence type="ECO:0000256" key="3">
    <source>
        <dbReference type="ARBA" id="ARBA00012438"/>
    </source>
</evidence>
<dbReference type="Gene3D" id="1.10.287.130">
    <property type="match status" value="1"/>
</dbReference>
<reference evidence="14 15" key="1">
    <citation type="submission" date="2020-08" db="EMBL/GenBank/DDBJ databases">
        <title>Genomic Encyclopedia of Type Strains, Phase IV (KMG-IV): sequencing the most valuable type-strain genomes for metagenomic binning, comparative biology and taxonomic classification.</title>
        <authorList>
            <person name="Goeker M."/>
        </authorList>
    </citation>
    <scope>NUCLEOTIDE SEQUENCE [LARGE SCALE GENOMIC DNA]</scope>
    <source>
        <strain evidence="14 15">DSM 21793</strain>
    </source>
</reference>
<dbReference type="InterPro" id="IPR050980">
    <property type="entry name" value="2C_sensor_his_kinase"/>
</dbReference>
<comment type="catalytic activity">
    <reaction evidence="1">
        <text>ATP + protein L-histidine = ADP + protein N-phospho-L-histidine.</text>
        <dbReference type="EC" id="2.7.13.3"/>
    </reaction>
</comment>
<keyword evidence="11" id="KW-0472">Membrane</keyword>
<dbReference type="PANTHER" id="PTHR44936:SF10">
    <property type="entry name" value="SENSOR PROTEIN RSTB"/>
    <property type="match status" value="1"/>
</dbReference>
<evidence type="ECO:0000256" key="9">
    <source>
        <dbReference type="ARBA" id="ARBA00022840"/>
    </source>
</evidence>
<evidence type="ECO:0000256" key="1">
    <source>
        <dbReference type="ARBA" id="ARBA00000085"/>
    </source>
</evidence>
<keyword evidence="9" id="KW-0067">ATP-binding</keyword>
<keyword evidence="4" id="KW-1003">Cell membrane</keyword>
<protein>
    <recommendedName>
        <fullName evidence="3">histidine kinase</fullName>
        <ecNumber evidence="3">2.7.13.3</ecNumber>
    </recommendedName>
</protein>
<evidence type="ECO:0000256" key="5">
    <source>
        <dbReference type="ARBA" id="ARBA00022553"/>
    </source>
</evidence>
<sequence length="521" mass="54716">MIGTVKTFLKRRWPRLRLRVILFAVLFFAAAMPGLSAIFLRVYENTLVRQTEAELVAQGAAIAAAAAVGWPGAPPPVAASAPAQGRYAPERSTIDLQASPLLPERPTPTPSGPPDPTAAEVARRLEPMIDQTVRTTLASVVLLDARGTIAPDGGSLAALPEVRSALAGDPDTVLRRVGDYRPRYSLEWLSRASGLRLHHARPIEVDDRVVGVVLLSRSPRALFRGIYEDRGKIAIGVVGIAALLVVLAGLVSRGVTRPIEELSAASRQVAAGGVQTLETPTTAAVEIQSLYEDFRAMSAAIERRSGYLRDFAASVSHEFKTPLAGISGAVELLQDHGEEMSPQERSRFLGNIAADSARLSQLVTRLLDLVRADMARPEAGLSTDAGVAVQRAADAMNVGGFHVATSVQPGLPSVAVPAATIEAVVGVLLQNSRQAGARQAGISLRTLDGQVLIEAADDGPGVSAADAARLFEPFFTTRRAQGGTGLGLSIARSLLAANGGTIELAHSDRGARFVATLPPAA</sequence>
<feature type="region of interest" description="Disordered" evidence="10">
    <location>
        <begin position="96"/>
        <end position="118"/>
    </location>
</feature>
<dbReference type="GO" id="GO:0005886">
    <property type="term" value="C:plasma membrane"/>
    <property type="evidence" value="ECO:0007669"/>
    <property type="project" value="UniProtKB-SubCell"/>
</dbReference>
<evidence type="ECO:0000259" key="13">
    <source>
        <dbReference type="PROSITE" id="PS50885"/>
    </source>
</evidence>
<dbReference type="InterPro" id="IPR036097">
    <property type="entry name" value="HisK_dim/P_sf"/>
</dbReference>
<evidence type="ECO:0000313" key="15">
    <source>
        <dbReference type="Proteomes" id="UP000530564"/>
    </source>
</evidence>
<dbReference type="InterPro" id="IPR003660">
    <property type="entry name" value="HAMP_dom"/>
</dbReference>
<dbReference type="Gene3D" id="3.30.565.10">
    <property type="entry name" value="Histidine kinase-like ATPase, C-terminal domain"/>
    <property type="match status" value="1"/>
</dbReference>
<dbReference type="Gene3D" id="6.10.340.10">
    <property type="match status" value="1"/>
</dbReference>
<dbReference type="PROSITE" id="PS50109">
    <property type="entry name" value="HIS_KIN"/>
    <property type="match status" value="1"/>
</dbReference>
<dbReference type="Pfam" id="PF00672">
    <property type="entry name" value="HAMP"/>
    <property type="match status" value="1"/>
</dbReference>
<feature type="transmembrane region" description="Helical" evidence="11">
    <location>
        <begin position="233"/>
        <end position="251"/>
    </location>
</feature>
<evidence type="ECO:0000256" key="2">
    <source>
        <dbReference type="ARBA" id="ARBA00004651"/>
    </source>
</evidence>
<dbReference type="PROSITE" id="PS50885">
    <property type="entry name" value="HAMP"/>
    <property type="match status" value="1"/>
</dbReference>
<evidence type="ECO:0000256" key="6">
    <source>
        <dbReference type="ARBA" id="ARBA00022679"/>
    </source>
</evidence>
<feature type="transmembrane region" description="Helical" evidence="11">
    <location>
        <begin position="20"/>
        <end position="43"/>
    </location>
</feature>
<feature type="domain" description="Histidine kinase" evidence="12">
    <location>
        <begin position="314"/>
        <end position="521"/>
    </location>
</feature>
<name>A0A840A5J3_9CAUL</name>
<organism evidence="14 15">
    <name type="scientific">Phenylobacterium haematophilum</name>
    <dbReference type="NCBI Taxonomy" id="98513"/>
    <lineage>
        <taxon>Bacteria</taxon>
        <taxon>Pseudomonadati</taxon>
        <taxon>Pseudomonadota</taxon>
        <taxon>Alphaproteobacteria</taxon>
        <taxon>Caulobacterales</taxon>
        <taxon>Caulobacteraceae</taxon>
        <taxon>Phenylobacterium</taxon>
    </lineage>
</organism>
<dbReference type="RefSeq" id="WP_183775269.1">
    <property type="nucleotide sequence ID" value="NZ_JACIDK010000005.1"/>
</dbReference>
<dbReference type="SMART" id="SM00387">
    <property type="entry name" value="HATPase_c"/>
    <property type="match status" value="1"/>
</dbReference>
<feature type="domain" description="HAMP" evidence="13">
    <location>
        <begin position="253"/>
        <end position="306"/>
    </location>
</feature>
<dbReference type="InterPro" id="IPR004358">
    <property type="entry name" value="Sig_transdc_His_kin-like_C"/>
</dbReference>
<accession>A0A840A5J3</accession>
<dbReference type="AlphaFoldDB" id="A0A840A5J3"/>
<evidence type="ECO:0000256" key="4">
    <source>
        <dbReference type="ARBA" id="ARBA00022475"/>
    </source>
</evidence>
<evidence type="ECO:0000256" key="11">
    <source>
        <dbReference type="SAM" id="Phobius"/>
    </source>
</evidence>
<dbReference type="EMBL" id="JACIDK010000005">
    <property type="protein sequence ID" value="MBB3892622.1"/>
    <property type="molecule type" value="Genomic_DNA"/>
</dbReference>
<dbReference type="InterPro" id="IPR003661">
    <property type="entry name" value="HisK_dim/P_dom"/>
</dbReference>
<keyword evidence="11" id="KW-1133">Transmembrane helix</keyword>
<gene>
    <name evidence="14" type="ORF">GGQ61_003358</name>
</gene>
<keyword evidence="5" id="KW-0597">Phosphoprotein</keyword>
<dbReference type="InterPro" id="IPR003594">
    <property type="entry name" value="HATPase_dom"/>
</dbReference>
<dbReference type="GO" id="GO:0000155">
    <property type="term" value="F:phosphorelay sensor kinase activity"/>
    <property type="evidence" value="ECO:0007669"/>
    <property type="project" value="InterPro"/>
</dbReference>
<dbReference type="PRINTS" id="PR00344">
    <property type="entry name" value="BCTRLSENSOR"/>
</dbReference>
<keyword evidence="6" id="KW-0808">Transferase</keyword>
<evidence type="ECO:0000313" key="14">
    <source>
        <dbReference type="EMBL" id="MBB3892622.1"/>
    </source>
</evidence>
<comment type="subcellular location">
    <subcellularLocation>
        <location evidence="2">Cell membrane</location>
        <topology evidence="2">Multi-pass membrane protein</topology>
    </subcellularLocation>
</comment>
<dbReference type="Pfam" id="PF00512">
    <property type="entry name" value="HisKA"/>
    <property type="match status" value="1"/>
</dbReference>